<accession>A0A5C6ANU9</accession>
<sequence length="54" mass="5762">MGRRKCLILPTFPTNTVVGAKKNRVGASSDAVTFVDWGALLRGAVIRKKTSDAS</sequence>
<comment type="caution">
    <text evidence="1">The sequence shown here is derived from an EMBL/GenBank/DDBJ whole genome shotgun (WGS) entry which is preliminary data.</text>
</comment>
<protein>
    <submittedName>
        <fullName evidence="1">Uncharacterized protein</fullName>
    </submittedName>
</protein>
<dbReference type="Proteomes" id="UP000320176">
    <property type="component" value="Unassembled WGS sequence"/>
</dbReference>
<reference evidence="1 2" key="1">
    <citation type="submission" date="2019-02" db="EMBL/GenBank/DDBJ databases">
        <title>Deep-cultivation of Planctomycetes and their phenomic and genomic characterization uncovers novel biology.</title>
        <authorList>
            <person name="Wiegand S."/>
            <person name="Jogler M."/>
            <person name="Boedeker C."/>
            <person name="Pinto D."/>
            <person name="Vollmers J."/>
            <person name="Rivas-Marin E."/>
            <person name="Kohn T."/>
            <person name="Peeters S.H."/>
            <person name="Heuer A."/>
            <person name="Rast P."/>
            <person name="Oberbeckmann S."/>
            <person name="Bunk B."/>
            <person name="Jeske O."/>
            <person name="Meyerdierks A."/>
            <person name="Storesund J.E."/>
            <person name="Kallscheuer N."/>
            <person name="Luecker S."/>
            <person name="Lage O.M."/>
            <person name="Pohl T."/>
            <person name="Merkel B.J."/>
            <person name="Hornburger P."/>
            <person name="Mueller R.-W."/>
            <person name="Bruemmer F."/>
            <person name="Labrenz M."/>
            <person name="Spormann A.M."/>
            <person name="Op Den Camp H."/>
            <person name="Overmann J."/>
            <person name="Amann R."/>
            <person name="Jetten M.S.M."/>
            <person name="Mascher T."/>
            <person name="Medema M.H."/>
            <person name="Devos D.P."/>
            <person name="Kaster A.-K."/>
            <person name="Ovreas L."/>
            <person name="Rohde M."/>
            <person name="Galperin M.Y."/>
            <person name="Jogler C."/>
        </authorList>
    </citation>
    <scope>NUCLEOTIDE SEQUENCE [LARGE SCALE GENOMIC DNA]</scope>
    <source>
        <strain evidence="1 2">Pla52n</strain>
    </source>
</reference>
<gene>
    <name evidence="1" type="ORF">Pla52n_45600</name>
</gene>
<evidence type="ECO:0000313" key="2">
    <source>
        <dbReference type="Proteomes" id="UP000320176"/>
    </source>
</evidence>
<dbReference type="AlphaFoldDB" id="A0A5C6ANU9"/>
<evidence type="ECO:0000313" key="1">
    <source>
        <dbReference type="EMBL" id="TWU01188.1"/>
    </source>
</evidence>
<proteinExistence type="predicted"/>
<name>A0A5C6ANU9_9BACT</name>
<dbReference type="EMBL" id="SJPN01000005">
    <property type="protein sequence ID" value="TWU01188.1"/>
    <property type="molecule type" value="Genomic_DNA"/>
</dbReference>
<keyword evidence="2" id="KW-1185">Reference proteome</keyword>
<organism evidence="1 2">
    <name type="scientific">Stieleria varia</name>
    <dbReference type="NCBI Taxonomy" id="2528005"/>
    <lineage>
        <taxon>Bacteria</taxon>
        <taxon>Pseudomonadati</taxon>
        <taxon>Planctomycetota</taxon>
        <taxon>Planctomycetia</taxon>
        <taxon>Pirellulales</taxon>
        <taxon>Pirellulaceae</taxon>
        <taxon>Stieleria</taxon>
    </lineage>
</organism>